<feature type="domain" description="Pectinesterase inhibitor" evidence="8">
    <location>
        <begin position="43"/>
        <end position="193"/>
    </location>
</feature>
<dbReference type="GO" id="GO:0004857">
    <property type="term" value="F:enzyme inhibitor activity"/>
    <property type="evidence" value="ECO:0007669"/>
    <property type="project" value="InterPro"/>
</dbReference>
<keyword evidence="5 7" id="KW-0063">Aspartyl esterase</keyword>
<comment type="similarity">
    <text evidence="3">In the C-terminal section; belongs to the pectinesterase family.</text>
</comment>
<dbReference type="PROSITE" id="PS00503">
    <property type="entry name" value="PECTINESTERASE_2"/>
    <property type="match status" value="1"/>
</dbReference>
<dbReference type="EMBL" id="JAUJYN010000009">
    <property type="protein sequence ID" value="KAK1263953.1"/>
    <property type="molecule type" value="Genomic_DNA"/>
</dbReference>
<dbReference type="FunFam" id="2.160.20.10:FF:000001">
    <property type="entry name" value="Pectinesterase"/>
    <property type="match status" value="1"/>
</dbReference>
<comment type="pathway">
    <text evidence="1 7">Glycan metabolism; pectin degradation; 2-dehydro-3-deoxy-D-gluconate from pectin: step 1/5.</text>
</comment>
<dbReference type="SUPFAM" id="SSF101148">
    <property type="entry name" value="Plant invertase/pectin methylesterase inhibitor"/>
    <property type="match status" value="1"/>
</dbReference>
<evidence type="ECO:0000256" key="5">
    <source>
        <dbReference type="ARBA" id="ARBA00023085"/>
    </source>
</evidence>
<evidence type="ECO:0000256" key="2">
    <source>
        <dbReference type="ARBA" id="ARBA00006027"/>
    </source>
</evidence>
<dbReference type="PANTHER" id="PTHR31707">
    <property type="entry name" value="PECTINESTERASE"/>
    <property type="match status" value="1"/>
</dbReference>
<evidence type="ECO:0000256" key="4">
    <source>
        <dbReference type="ARBA" id="ARBA00022801"/>
    </source>
</evidence>
<evidence type="ECO:0000256" key="7">
    <source>
        <dbReference type="RuleBase" id="RU000589"/>
    </source>
</evidence>
<name>A0AAV9AHU8_ACOGR</name>
<evidence type="ECO:0000313" key="9">
    <source>
        <dbReference type="EMBL" id="KAK1263953.1"/>
    </source>
</evidence>
<dbReference type="Pfam" id="PF01095">
    <property type="entry name" value="Pectinesterase"/>
    <property type="match status" value="1"/>
</dbReference>
<dbReference type="NCBIfam" id="TIGR01614">
    <property type="entry name" value="PME_inhib"/>
    <property type="match status" value="1"/>
</dbReference>
<dbReference type="CDD" id="cd15798">
    <property type="entry name" value="PMEI-like_3"/>
    <property type="match status" value="1"/>
</dbReference>
<evidence type="ECO:0000256" key="3">
    <source>
        <dbReference type="ARBA" id="ARBA00007786"/>
    </source>
</evidence>
<evidence type="ECO:0000256" key="1">
    <source>
        <dbReference type="ARBA" id="ARBA00005184"/>
    </source>
</evidence>
<dbReference type="GO" id="GO:0042545">
    <property type="term" value="P:cell wall modification"/>
    <property type="evidence" value="ECO:0007669"/>
    <property type="project" value="UniProtKB-UniRule"/>
</dbReference>
<dbReference type="InterPro" id="IPR012334">
    <property type="entry name" value="Pectin_lyas_fold"/>
</dbReference>
<dbReference type="GO" id="GO:0030599">
    <property type="term" value="F:pectinesterase activity"/>
    <property type="evidence" value="ECO:0007669"/>
    <property type="project" value="UniProtKB-UniRule"/>
</dbReference>
<dbReference type="InterPro" id="IPR000070">
    <property type="entry name" value="Pectinesterase_cat"/>
</dbReference>
<proteinExistence type="inferred from homology"/>
<dbReference type="GO" id="GO:0045490">
    <property type="term" value="P:pectin catabolic process"/>
    <property type="evidence" value="ECO:0007669"/>
    <property type="project" value="UniProtKB-UniRule"/>
</dbReference>
<dbReference type="InterPro" id="IPR035513">
    <property type="entry name" value="Invertase/methylesterase_inhib"/>
</dbReference>
<comment type="similarity">
    <text evidence="2">In the N-terminal section; belongs to the PMEI family.</text>
</comment>
<dbReference type="SMART" id="SM00856">
    <property type="entry name" value="PMEI"/>
    <property type="match status" value="1"/>
</dbReference>
<reference evidence="9" key="2">
    <citation type="submission" date="2023-06" db="EMBL/GenBank/DDBJ databases">
        <authorList>
            <person name="Ma L."/>
            <person name="Liu K.-W."/>
            <person name="Li Z."/>
            <person name="Hsiao Y.-Y."/>
            <person name="Qi Y."/>
            <person name="Fu T."/>
            <person name="Tang G."/>
            <person name="Zhang D."/>
            <person name="Sun W.-H."/>
            <person name="Liu D.-K."/>
            <person name="Li Y."/>
            <person name="Chen G.-Z."/>
            <person name="Liu X.-D."/>
            <person name="Liao X.-Y."/>
            <person name="Jiang Y.-T."/>
            <person name="Yu X."/>
            <person name="Hao Y."/>
            <person name="Huang J."/>
            <person name="Zhao X.-W."/>
            <person name="Ke S."/>
            <person name="Chen Y.-Y."/>
            <person name="Wu W.-L."/>
            <person name="Hsu J.-L."/>
            <person name="Lin Y.-F."/>
            <person name="Huang M.-D."/>
            <person name="Li C.-Y."/>
            <person name="Huang L."/>
            <person name="Wang Z.-W."/>
            <person name="Zhao X."/>
            <person name="Zhong W.-Y."/>
            <person name="Peng D.-H."/>
            <person name="Ahmad S."/>
            <person name="Lan S."/>
            <person name="Zhang J.-S."/>
            <person name="Tsai W.-C."/>
            <person name="Van De Peer Y."/>
            <person name="Liu Z.-J."/>
        </authorList>
    </citation>
    <scope>NUCLEOTIDE SEQUENCE</scope>
    <source>
        <strain evidence="9">SCP</strain>
        <tissue evidence="9">Leaves</tissue>
    </source>
</reference>
<dbReference type="Proteomes" id="UP001179952">
    <property type="component" value="Unassembled WGS sequence"/>
</dbReference>
<dbReference type="InterPro" id="IPR011050">
    <property type="entry name" value="Pectin_lyase_fold/virulence"/>
</dbReference>
<sequence>MWSNNISPLNMYQKMSLIVVLLTCTLSYTSHALRHISGTSLSASDAVITAACKNALYPEACESSLSSLVGSSDKTKTPKELFDLSVQLAMGRAHSALSSAYNLTLSGRGHKKKQTGLDDCLELLDLSVSHLNDVLVASKNPTHDDVHTWLSAAMTNQDTCVDGLQSMSQSPVRDSVEAQAQSLAQYISNSLALHVSINGGQSEDHRTDRNGGFPGWVMERERRLLEASAAEIKADAVVAKDGSGTHRTIGEAIASLAGGGRSTVYVKAGTYKEILRFTKKQANVMLYGDGAGKTVIVGDRSSESGYTTYASATVSAMGPGFIAKDLTIVNSAGPSDHQAVALRIGADRSVIYRCSIQGYQDTLYTHSNRQFYRDNDIYGTVDFIFGNSAVVIQNCNIYVRKPNSNQKNTITAQGRKDPNQNTGISIHNCKITASSDFFPVRHNIPTYLGRPWHQFSRTVIMGSYIDDLIQPAGWTPWAGDFALKTLYYAEYGNTGPGAGTAGRVGWPGVHRALSTADASKFTVAQFIFGNAWLPGTGVDFDAGL</sequence>
<evidence type="ECO:0000256" key="6">
    <source>
        <dbReference type="PROSITE-ProRule" id="PRU10040"/>
    </source>
</evidence>
<evidence type="ECO:0000259" key="8">
    <source>
        <dbReference type="SMART" id="SM00856"/>
    </source>
</evidence>
<protein>
    <recommendedName>
        <fullName evidence="7">Pectinesterase</fullName>
        <ecNumber evidence="7">3.1.1.11</ecNumber>
    </recommendedName>
</protein>
<dbReference type="SUPFAM" id="SSF51126">
    <property type="entry name" value="Pectin lyase-like"/>
    <property type="match status" value="1"/>
</dbReference>
<comment type="catalytic activity">
    <reaction evidence="7">
        <text>[(1-&gt;4)-alpha-D-galacturonosyl methyl ester](n) + n H2O = [(1-&gt;4)-alpha-D-galacturonosyl](n) + n methanol + n H(+)</text>
        <dbReference type="Rhea" id="RHEA:22380"/>
        <dbReference type="Rhea" id="RHEA-COMP:14570"/>
        <dbReference type="Rhea" id="RHEA-COMP:14573"/>
        <dbReference type="ChEBI" id="CHEBI:15377"/>
        <dbReference type="ChEBI" id="CHEBI:15378"/>
        <dbReference type="ChEBI" id="CHEBI:17790"/>
        <dbReference type="ChEBI" id="CHEBI:140522"/>
        <dbReference type="ChEBI" id="CHEBI:140523"/>
        <dbReference type="EC" id="3.1.1.11"/>
    </reaction>
</comment>
<feature type="active site" evidence="6">
    <location>
        <position position="382"/>
    </location>
</feature>
<dbReference type="Pfam" id="PF04043">
    <property type="entry name" value="PMEI"/>
    <property type="match status" value="1"/>
</dbReference>
<gene>
    <name evidence="9" type="ORF">QJS04_geneDACA013593</name>
</gene>
<keyword evidence="10" id="KW-1185">Reference proteome</keyword>
<keyword evidence="4 7" id="KW-0378">Hydrolase</keyword>
<reference evidence="9" key="1">
    <citation type="journal article" date="2023" name="Nat. Commun.">
        <title>Diploid and tetraploid genomes of Acorus and the evolution of monocots.</title>
        <authorList>
            <person name="Ma L."/>
            <person name="Liu K.W."/>
            <person name="Li Z."/>
            <person name="Hsiao Y.Y."/>
            <person name="Qi Y."/>
            <person name="Fu T."/>
            <person name="Tang G.D."/>
            <person name="Zhang D."/>
            <person name="Sun W.H."/>
            <person name="Liu D.K."/>
            <person name="Li Y."/>
            <person name="Chen G.Z."/>
            <person name="Liu X.D."/>
            <person name="Liao X.Y."/>
            <person name="Jiang Y.T."/>
            <person name="Yu X."/>
            <person name="Hao Y."/>
            <person name="Huang J."/>
            <person name="Zhao X.W."/>
            <person name="Ke S."/>
            <person name="Chen Y.Y."/>
            <person name="Wu W.L."/>
            <person name="Hsu J.L."/>
            <person name="Lin Y.F."/>
            <person name="Huang M.D."/>
            <person name="Li C.Y."/>
            <person name="Huang L."/>
            <person name="Wang Z.W."/>
            <person name="Zhao X."/>
            <person name="Zhong W.Y."/>
            <person name="Peng D.H."/>
            <person name="Ahmad S."/>
            <person name="Lan S."/>
            <person name="Zhang J.S."/>
            <person name="Tsai W.C."/>
            <person name="Van de Peer Y."/>
            <person name="Liu Z.J."/>
        </authorList>
    </citation>
    <scope>NUCLEOTIDE SEQUENCE</scope>
    <source>
        <strain evidence="9">SCP</strain>
    </source>
</reference>
<dbReference type="Gene3D" id="2.160.20.10">
    <property type="entry name" value="Single-stranded right-handed beta-helix, Pectin lyase-like"/>
    <property type="match status" value="1"/>
</dbReference>
<dbReference type="EC" id="3.1.1.11" evidence="7"/>
<evidence type="ECO:0000313" key="10">
    <source>
        <dbReference type="Proteomes" id="UP001179952"/>
    </source>
</evidence>
<accession>A0AAV9AHU8</accession>
<dbReference type="AlphaFoldDB" id="A0AAV9AHU8"/>
<dbReference type="InterPro" id="IPR006501">
    <property type="entry name" value="Pectinesterase_inhib_dom"/>
</dbReference>
<organism evidence="9 10">
    <name type="scientific">Acorus gramineus</name>
    <name type="common">Dwarf sweet flag</name>
    <dbReference type="NCBI Taxonomy" id="55184"/>
    <lineage>
        <taxon>Eukaryota</taxon>
        <taxon>Viridiplantae</taxon>
        <taxon>Streptophyta</taxon>
        <taxon>Embryophyta</taxon>
        <taxon>Tracheophyta</taxon>
        <taxon>Spermatophyta</taxon>
        <taxon>Magnoliopsida</taxon>
        <taxon>Liliopsida</taxon>
        <taxon>Acoraceae</taxon>
        <taxon>Acorus</taxon>
    </lineage>
</organism>
<dbReference type="InterPro" id="IPR033131">
    <property type="entry name" value="Pectinesterase_Asp_AS"/>
</dbReference>
<dbReference type="Gene3D" id="1.20.140.40">
    <property type="entry name" value="Invertase/pectin methylesterase inhibitor family protein"/>
    <property type="match status" value="1"/>
</dbReference>
<comment type="caution">
    <text evidence="9">The sequence shown here is derived from an EMBL/GenBank/DDBJ whole genome shotgun (WGS) entry which is preliminary data.</text>
</comment>